<evidence type="ECO:0000313" key="2">
    <source>
        <dbReference type="Proteomes" id="UP000838878"/>
    </source>
</evidence>
<evidence type="ECO:0000313" key="1">
    <source>
        <dbReference type="EMBL" id="CAH0731205.1"/>
    </source>
</evidence>
<organism evidence="1 2">
    <name type="scientific">Brenthis ino</name>
    <name type="common">lesser marbled fritillary</name>
    <dbReference type="NCBI Taxonomy" id="405034"/>
    <lineage>
        <taxon>Eukaryota</taxon>
        <taxon>Metazoa</taxon>
        <taxon>Ecdysozoa</taxon>
        <taxon>Arthropoda</taxon>
        <taxon>Hexapoda</taxon>
        <taxon>Insecta</taxon>
        <taxon>Pterygota</taxon>
        <taxon>Neoptera</taxon>
        <taxon>Endopterygota</taxon>
        <taxon>Lepidoptera</taxon>
        <taxon>Glossata</taxon>
        <taxon>Ditrysia</taxon>
        <taxon>Papilionoidea</taxon>
        <taxon>Nymphalidae</taxon>
        <taxon>Heliconiinae</taxon>
        <taxon>Argynnini</taxon>
        <taxon>Brenthis</taxon>
    </lineage>
</organism>
<dbReference type="OrthoDB" id="7512876at2759"/>
<dbReference type="AlphaFoldDB" id="A0A8J9YLM4"/>
<keyword evidence="2" id="KW-1185">Reference proteome</keyword>
<proteinExistence type="predicted"/>
<feature type="non-terminal residue" evidence="1">
    <location>
        <position position="72"/>
    </location>
</feature>
<name>A0A8J9YLM4_9NEOP</name>
<sequence>MMMFSRPIPATVANLIETSQMRRRYSAARARADTSALSIPVILILRWDDCSTRPVRVAAQDRRLYVLSETRG</sequence>
<dbReference type="EMBL" id="OV170229">
    <property type="protein sequence ID" value="CAH0731205.1"/>
    <property type="molecule type" value="Genomic_DNA"/>
</dbReference>
<gene>
    <name evidence="1" type="ORF">BINO364_LOCUS16105</name>
</gene>
<accession>A0A8J9YLM4</accession>
<protein>
    <submittedName>
        <fullName evidence="1">Uncharacterized protein</fullName>
    </submittedName>
</protein>
<reference evidence="1" key="1">
    <citation type="submission" date="2021-12" db="EMBL/GenBank/DDBJ databases">
        <authorList>
            <person name="Martin H S."/>
        </authorList>
    </citation>
    <scope>NUCLEOTIDE SEQUENCE</scope>
</reference>
<dbReference type="Proteomes" id="UP000838878">
    <property type="component" value="Chromosome 9"/>
</dbReference>